<dbReference type="PANTHER" id="PTHR43856:SF1">
    <property type="entry name" value="MITOCHONDRIAL CARDIOLIPIN HYDROLASE"/>
    <property type="match status" value="1"/>
</dbReference>
<keyword evidence="7" id="KW-0862">Zinc</keyword>
<sequence length="235" mass="27242">MSLRPWITAILTVGVMSEVVYFLYRKKVHQKLWRHVFASSASEAETSVTTAEVTVQSRSFHKVLFFPDPQRICADHFLSERGCHRPKCPFSHKETNFSRMISYLLLAKETLDVCMYTISNNDLADIVIKLHERGVVVRIITDDEAVNLSGNYIGKFRRSGIQVRRDYSSYLMHHKFVIVDKTTLLNGSFNWTCLAVNSNNENVLITNNPEIVQPYCAEYEKLWEMFDPAKRQLKE</sequence>
<dbReference type="PROSITE" id="PS50103">
    <property type="entry name" value="ZF_C3H1"/>
    <property type="match status" value="1"/>
</dbReference>
<feature type="domain" description="C3H1-type" evidence="10">
    <location>
        <begin position="67"/>
        <end position="95"/>
    </location>
</feature>
<proteinExistence type="evidence at transcript level"/>
<keyword evidence="7" id="KW-0479">Metal-binding</keyword>
<evidence type="ECO:0000259" key="9">
    <source>
        <dbReference type="PROSITE" id="PS50035"/>
    </source>
</evidence>
<dbReference type="Pfam" id="PF13091">
    <property type="entry name" value="PLDc_2"/>
    <property type="match status" value="1"/>
</dbReference>
<evidence type="ECO:0000256" key="4">
    <source>
        <dbReference type="ARBA" id="ARBA00038012"/>
    </source>
</evidence>
<dbReference type="PROSITE" id="PS50035">
    <property type="entry name" value="PLD"/>
    <property type="match status" value="1"/>
</dbReference>
<evidence type="ECO:0000256" key="3">
    <source>
        <dbReference type="ARBA" id="ARBA00023098"/>
    </source>
</evidence>
<evidence type="ECO:0000256" key="5">
    <source>
        <dbReference type="ARBA" id="ARBA00040549"/>
    </source>
</evidence>
<evidence type="ECO:0000256" key="7">
    <source>
        <dbReference type="PROSITE-ProRule" id="PRU00723"/>
    </source>
</evidence>
<evidence type="ECO:0000256" key="1">
    <source>
        <dbReference type="ARBA" id="ARBA00022801"/>
    </source>
</evidence>
<dbReference type="InterPro" id="IPR000571">
    <property type="entry name" value="Znf_CCCH"/>
</dbReference>
<keyword evidence="8" id="KW-1133">Transmembrane helix</keyword>
<keyword evidence="2" id="KW-0442">Lipid degradation</keyword>
<dbReference type="SUPFAM" id="SSF56024">
    <property type="entry name" value="Phospholipase D/nuclease"/>
    <property type="match status" value="1"/>
</dbReference>
<evidence type="ECO:0000259" key="10">
    <source>
        <dbReference type="PROSITE" id="PS50103"/>
    </source>
</evidence>
<dbReference type="AlphaFoldDB" id="A0A2S1PRU9"/>
<evidence type="ECO:0000313" key="11">
    <source>
        <dbReference type="EMBL" id="AWH61376.1"/>
    </source>
</evidence>
<dbReference type="GO" id="GO:0005739">
    <property type="term" value="C:mitochondrion"/>
    <property type="evidence" value="ECO:0007669"/>
    <property type="project" value="TreeGrafter"/>
</dbReference>
<feature type="domain" description="PLD phosphodiesterase" evidence="9">
    <location>
        <begin position="168"/>
        <end position="191"/>
    </location>
</feature>
<evidence type="ECO:0000256" key="2">
    <source>
        <dbReference type="ARBA" id="ARBA00022963"/>
    </source>
</evidence>
<comment type="similarity">
    <text evidence="4">Belongs to the phospholipase D family. MitoPLD/Zucchini subfamily.</text>
</comment>
<evidence type="ECO:0000256" key="6">
    <source>
        <dbReference type="ARBA" id="ARBA00043167"/>
    </source>
</evidence>
<dbReference type="InterPro" id="IPR025202">
    <property type="entry name" value="PLD-like_dom"/>
</dbReference>
<feature type="transmembrane region" description="Helical" evidence="8">
    <location>
        <begin position="6"/>
        <end position="24"/>
    </location>
</feature>
<accession>A0A2S1PRU9</accession>
<dbReference type="GO" id="GO:0016042">
    <property type="term" value="P:lipid catabolic process"/>
    <property type="evidence" value="ECO:0007669"/>
    <property type="project" value="UniProtKB-KW"/>
</dbReference>
<protein>
    <recommendedName>
        <fullName evidence="5">Mitochondrial cardiolipin hydrolase</fullName>
    </recommendedName>
    <alternativeName>
        <fullName evidence="6">Mitochondrial phospholipase</fullName>
    </alternativeName>
</protein>
<keyword evidence="8" id="KW-0472">Membrane</keyword>
<dbReference type="GO" id="GO:0008270">
    <property type="term" value="F:zinc ion binding"/>
    <property type="evidence" value="ECO:0007669"/>
    <property type="project" value="UniProtKB-KW"/>
</dbReference>
<dbReference type="GO" id="GO:0034587">
    <property type="term" value="P:piRNA processing"/>
    <property type="evidence" value="ECO:0007669"/>
    <property type="project" value="TreeGrafter"/>
</dbReference>
<dbReference type="Gene3D" id="3.30.870.10">
    <property type="entry name" value="Endonuclease Chain A"/>
    <property type="match status" value="1"/>
</dbReference>
<dbReference type="EMBL" id="MF288059">
    <property type="protein sequence ID" value="AWH61376.1"/>
    <property type="molecule type" value="mRNA"/>
</dbReference>
<dbReference type="InterPro" id="IPR051406">
    <property type="entry name" value="PLD_domain"/>
</dbReference>
<keyword evidence="3" id="KW-0443">Lipid metabolism</keyword>
<keyword evidence="7" id="KW-0863">Zinc-finger</keyword>
<dbReference type="OrthoDB" id="5205528at2759"/>
<dbReference type="GO" id="GO:0016891">
    <property type="term" value="F:RNA endonuclease activity producing 5'-phosphomonoesters, hydrolytic mechanism"/>
    <property type="evidence" value="ECO:0007669"/>
    <property type="project" value="TreeGrafter"/>
</dbReference>
<evidence type="ECO:0000256" key="8">
    <source>
        <dbReference type="SAM" id="Phobius"/>
    </source>
</evidence>
<dbReference type="InterPro" id="IPR001736">
    <property type="entry name" value="PLipase_D/transphosphatidylase"/>
</dbReference>
<feature type="zinc finger region" description="C3H1-type" evidence="7">
    <location>
        <begin position="67"/>
        <end position="95"/>
    </location>
</feature>
<keyword evidence="8" id="KW-0812">Transmembrane</keyword>
<reference evidence="11" key="1">
    <citation type="submission" date="2017-06" db="EMBL/GenBank/DDBJ databases">
        <title>New viruses from a metagenomic survey of invertebrates and Fucus.</title>
        <authorList>
            <person name="Waldron F.M."/>
            <person name="Obbard D.J."/>
        </authorList>
    </citation>
    <scope>NUCLEOTIDE SEQUENCE</scope>
</reference>
<name>A0A2S1PRU9_ASTRU</name>
<dbReference type="PANTHER" id="PTHR43856">
    <property type="entry name" value="CARDIOLIPIN HYDROLASE"/>
    <property type="match status" value="1"/>
</dbReference>
<dbReference type="CDD" id="cd09171">
    <property type="entry name" value="PLDc_vPLD6_like"/>
    <property type="match status" value="1"/>
</dbReference>
<organism evidence="11">
    <name type="scientific">Asterias rubens</name>
    <name type="common">Common European starfish</name>
    <name type="synonym">Asterias vulgaris</name>
    <dbReference type="NCBI Taxonomy" id="7604"/>
    <lineage>
        <taxon>Eukaryota</taxon>
        <taxon>Metazoa</taxon>
        <taxon>Echinodermata</taxon>
        <taxon>Eleutherozoa</taxon>
        <taxon>Asterozoa</taxon>
        <taxon>Asteroidea</taxon>
        <taxon>Forcipulatacea</taxon>
        <taxon>Forcipulatida</taxon>
        <taxon>Asteriidae</taxon>
        <taxon>Asterias</taxon>
    </lineage>
</organism>
<keyword evidence="1" id="KW-0378">Hydrolase</keyword>